<evidence type="ECO:0000313" key="1">
    <source>
        <dbReference type="EMBL" id="CAI9713583.1"/>
    </source>
</evidence>
<accession>A0ACB0FM65</accession>
<evidence type="ECO:0000313" key="2">
    <source>
        <dbReference type="Proteomes" id="UP001162501"/>
    </source>
</evidence>
<sequence>MPSFGDRCEPDLAWEEEAYDFRRPSSQQGFHAQNVQSAKSYFCRPSRVRSAAVRGRLSRQTQVSGQGIRRLPSGAFSVYVPVRPRGSEGGVHTWRYARMPKHPRSSAFLPAASAQRRGCRLNAVSKEPASQSRPRSPSVTFPSENEPQPPCSRAESRLSAAALAFSPALRPPPAAPEAAARAAAAPGDGPALGPAHAQPRAPPGVGDALGRGRGGGDRKAGGGARLGSVWAHCRKWKR</sequence>
<name>A0ACB0FM65_RANTA</name>
<dbReference type="Proteomes" id="UP001162501">
    <property type="component" value="Chromosome 8"/>
</dbReference>
<reference evidence="1" key="1">
    <citation type="submission" date="2023-05" db="EMBL/GenBank/DDBJ databases">
        <authorList>
            <consortium name="ELIXIR-Norway"/>
        </authorList>
    </citation>
    <scope>NUCLEOTIDE SEQUENCE</scope>
</reference>
<proteinExistence type="predicted"/>
<gene>
    <name evidence="1" type="ORF">MRATA1EN3_LOCUS24796</name>
</gene>
<protein>
    <submittedName>
        <fullName evidence="1">Uncharacterized protein</fullName>
    </submittedName>
</protein>
<organism evidence="1 2">
    <name type="scientific">Rangifer tarandus platyrhynchus</name>
    <name type="common">Svalbard reindeer</name>
    <dbReference type="NCBI Taxonomy" id="3082113"/>
    <lineage>
        <taxon>Eukaryota</taxon>
        <taxon>Metazoa</taxon>
        <taxon>Chordata</taxon>
        <taxon>Craniata</taxon>
        <taxon>Vertebrata</taxon>
        <taxon>Euteleostomi</taxon>
        <taxon>Mammalia</taxon>
        <taxon>Eutheria</taxon>
        <taxon>Laurasiatheria</taxon>
        <taxon>Artiodactyla</taxon>
        <taxon>Ruminantia</taxon>
        <taxon>Pecora</taxon>
        <taxon>Cervidae</taxon>
        <taxon>Odocoileinae</taxon>
        <taxon>Rangifer</taxon>
    </lineage>
</organism>
<dbReference type="EMBL" id="OX596092">
    <property type="protein sequence ID" value="CAI9713583.1"/>
    <property type="molecule type" value="Genomic_DNA"/>
</dbReference>